<dbReference type="InterPro" id="IPR000073">
    <property type="entry name" value="AB_hydrolase_1"/>
</dbReference>
<dbReference type="Proteomes" id="UP001597419">
    <property type="component" value="Unassembled WGS sequence"/>
</dbReference>
<evidence type="ECO:0000313" key="2">
    <source>
        <dbReference type="EMBL" id="MFD2464728.1"/>
    </source>
</evidence>
<dbReference type="InterPro" id="IPR029058">
    <property type="entry name" value="AB_hydrolase_fold"/>
</dbReference>
<dbReference type="RefSeq" id="WP_378214376.1">
    <property type="nucleotide sequence ID" value="NZ_BAABHG010000027.1"/>
</dbReference>
<evidence type="ECO:0000259" key="1">
    <source>
        <dbReference type="Pfam" id="PF00561"/>
    </source>
</evidence>
<accession>A0ABW5GUV2</accession>
<dbReference type="PANTHER" id="PTHR43722">
    <property type="entry name" value="PROLINE IMINOPEPTIDASE"/>
    <property type="match status" value="1"/>
</dbReference>
<name>A0ABW5GUV2_9PSEU</name>
<dbReference type="PANTHER" id="PTHR43722:SF1">
    <property type="entry name" value="PROLINE IMINOPEPTIDASE"/>
    <property type="match status" value="1"/>
</dbReference>
<gene>
    <name evidence="2" type="ORF">ACFSYJ_39340</name>
</gene>
<proteinExistence type="predicted"/>
<keyword evidence="2" id="KW-0378">Hydrolase</keyword>
<dbReference type="Pfam" id="PF00561">
    <property type="entry name" value="Abhydrolase_1"/>
    <property type="match status" value="1"/>
</dbReference>
<reference evidence="3" key="1">
    <citation type="journal article" date="2019" name="Int. J. Syst. Evol. Microbiol.">
        <title>The Global Catalogue of Microorganisms (GCM) 10K type strain sequencing project: providing services to taxonomists for standard genome sequencing and annotation.</title>
        <authorList>
            <consortium name="The Broad Institute Genomics Platform"/>
            <consortium name="The Broad Institute Genome Sequencing Center for Infectious Disease"/>
            <person name="Wu L."/>
            <person name="Ma J."/>
        </authorList>
    </citation>
    <scope>NUCLEOTIDE SEQUENCE [LARGE SCALE GENOMIC DNA]</scope>
    <source>
        <strain evidence="3">CGMCC 4.7643</strain>
    </source>
</reference>
<dbReference type="SUPFAM" id="SSF53474">
    <property type="entry name" value="alpha/beta-Hydrolases"/>
    <property type="match status" value="1"/>
</dbReference>
<keyword evidence="3" id="KW-1185">Reference proteome</keyword>
<dbReference type="Gene3D" id="3.40.50.1820">
    <property type="entry name" value="alpha/beta hydrolase"/>
    <property type="match status" value="1"/>
</dbReference>
<feature type="domain" description="AB hydrolase-1" evidence="1">
    <location>
        <begin position="13"/>
        <end position="41"/>
    </location>
</feature>
<protein>
    <submittedName>
        <fullName evidence="2">Alpha/beta fold hydrolase</fullName>
    </submittedName>
</protein>
<organism evidence="2 3">
    <name type="scientific">Amycolatopsis samaneae</name>
    <dbReference type="NCBI Taxonomy" id="664691"/>
    <lineage>
        <taxon>Bacteria</taxon>
        <taxon>Bacillati</taxon>
        <taxon>Actinomycetota</taxon>
        <taxon>Actinomycetes</taxon>
        <taxon>Pseudonocardiales</taxon>
        <taxon>Pseudonocardiaceae</taxon>
        <taxon>Amycolatopsis</taxon>
    </lineage>
</organism>
<evidence type="ECO:0000313" key="3">
    <source>
        <dbReference type="Proteomes" id="UP001597419"/>
    </source>
</evidence>
<dbReference type="InterPro" id="IPR005944">
    <property type="entry name" value="Pro_iminopeptidase"/>
</dbReference>
<dbReference type="EMBL" id="JBHUKU010000027">
    <property type="protein sequence ID" value="MFD2464728.1"/>
    <property type="molecule type" value="Genomic_DNA"/>
</dbReference>
<dbReference type="GO" id="GO:0016787">
    <property type="term" value="F:hydrolase activity"/>
    <property type="evidence" value="ECO:0007669"/>
    <property type="project" value="UniProtKB-KW"/>
</dbReference>
<comment type="caution">
    <text evidence="2">The sequence shown here is derived from an EMBL/GenBank/DDBJ whole genome shotgun (WGS) entry which is preliminary data.</text>
</comment>
<sequence length="49" mass="5409">MRGTRGIERWPGFGGSWGSVLALTYAETYPERVTELVCTGVRACFAEVQ</sequence>